<name>A0A816KD80_BRANA</name>
<organism evidence="1">
    <name type="scientific">Brassica napus</name>
    <name type="common">Rape</name>
    <dbReference type="NCBI Taxonomy" id="3708"/>
    <lineage>
        <taxon>Eukaryota</taxon>
        <taxon>Viridiplantae</taxon>
        <taxon>Streptophyta</taxon>
        <taxon>Embryophyta</taxon>
        <taxon>Tracheophyta</taxon>
        <taxon>Spermatophyta</taxon>
        <taxon>Magnoliopsida</taxon>
        <taxon>eudicotyledons</taxon>
        <taxon>Gunneridae</taxon>
        <taxon>Pentapetalae</taxon>
        <taxon>rosids</taxon>
        <taxon>malvids</taxon>
        <taxon>Brassicales</taxon>
        <taxon>Brassicaceae</taxon>
        <taxon>Brassiceae</taxon>
        <taxon>Brassica</taxon>
    </lineage>
</organism>
<proteinExistence type="predicted"/>
<reference evidence="1" key="1">
    <citation type="submission" date="2021-01" db="EMBL/GenBank/DDBJ databases">
        <authorList>
            <consortium name="Genoscope - CEA"/>
            <person name="William W."/>
        </authorList>
    </citation>
    <scope>NUCLEOTIDE SEQUENCE</scope>
</reference>
<protein>
    <submittedName>
        <fullName evidence="1">(rape) hypothetical protein</fullName>
    </submittedName>
</protein>
<sequence length="37" mass="4229">IASDRDTIKNKEIAFKESLILCSKRINTTYRGNETQA</sequence>
<feature type="non-terminal residue" evidence="1">
    <location>
        <position position="1"/>
    </location>
</feature>
<evidence type="ECO:0000313" key="1">
    <source>
        <dbReference type="EMBL" id="CAF1919179.1"/>
    </source>
</evidence>
<accession>A0A816KD80</accession>
<dbReference type="AlphaFoldDB" id="A0A816KD80"/>
<dbReference type="EMBL" id="HG994366">
    <property type="protein sequence ID" value="CAF1919179.1"/>
    <property type="molecule type" value="Genomic_DNA"/>
</dbReference>
<gene>
    <name evidence="1" type="ORF">DARMORV10_C02P45580.1</name>
</gene>
<dbReference type="Proteomes" id="UP001295469">
    <property type="component" value="Chromosome C02"/>
</dbReference>